<organism evidence="6 7">
    <name type="scientific">Asparagus officinalis</name>
    <name type="common">Garden asparagus</name>
    <dbReference type="NCBI Taxonomy" id="4686"/>
    <lineage>
        <taxon>Eukaryota</taxon>
        <taxon>Viridiplantae</taxon>
        <taxon>Streptophyta</taxon>
        <taxon>Embryophyta</taxon>
        <taxon>Tracheophyta</taxon>
        <taxon>Spermatophyta</taxon>
        <taxon>Magnoliopsida</taxon>
        <taxon>Liliopsida</taxon>
        <taxon>Asparagales</taxon>
        <taxon>Asparagaceae</taxon>
        <taxon>Asparagoideae</taxon>
        <taxon>Asparagus</taxon>
    </lineage>
</organism>
<evidence type="ECO:0000256" key="2">
    <source>
        <dbReference type="ARBA" id="ARBA00022692"/>
    </source>
</evidence>
<keyword evidence="2 5" id="KW-0812">Transmembrane</keyword>
<dbReference type="SMART" id="SM00679">
    <property type="entry name" value="CTNS"/>
    <property type="match status" value="2"/>
</dbReference>
<evidence type="ECO:0008006" key="8">
    <source>
        <dbReference type="Google" id="ProtNLM"/>
    </source>
</evidence>
<dbReference type="InterPro" id="IPR006603">
    <property type="entry name" value="PQ-loop_rpt"/>
</dbReference>
<dbReference type="OMA" id="NDRLEWI"/>
<comment type="subcellular location">
    <subcellularLocation>
        <location evidence="1">Membrane</location>
        <topology evidence="1">Multi-pass membrane protein</topology>
    </subcellularLocation>
</comment>
<accession>A0A1R3L5F2</accession>
<dbReference type="PANTHER" id="PTHR16201">
    <property type="entry name" value="SEVEN TRANSMEMBRANE PROTEIN 1-RELATED"/>
    <property type="match status" value="1"/>
</dbReference>
<dbReference type="Gene3D" id="1.20.1280.290">
    <property type="match status" value="2"/>
</dbReference>
<dbReference type="FunFam" id="1.20.1280.290:FF:000012">
    <property type="entry name" value="Vacuolar membrane PQ loop repeat protein"/>
    <property type="match status" value="1"/>
</dbReference>
<feature type="transmembrane region" description="Helical" evidence="5">
    <location>
        <begin position="347"/>
        <end position="366"/>
    </location>
</feature>
<dbReference type="Pfam" id="PF04193">
    <property type="entry name" value="PQ-loop"/>
    <property type="match status" value="2"/>
</dbReference>
<dbReference type="PANTHER" id="PTHR16201:SF44">
    <property type="entry name" value="SEVEN TRANSMEMBRANE PROTEIN 1"/>
    <property type="match status" value="1"/>
</dbReference>
<feature type="transmembrane region" description="Helical" evidence="5">
    <location>
        <begin position="65"/>
        <end position="86"/>
    </location>
</feature>
<evidence type="ECO:0000313" key="6">
    <source>
        <dbReference type="EMBL" id="ONK54838.1"/>
    </source>
</evidence>
<evidence type="ECO:0000256" key="4">
    <source>
        <dbReference type="ARBA" id="ARBA00023136"/>
    </source>
</evidence>
<dbReference type="EMBL" id="KV864092">
    <property type="protein sequence ID" value="ONK54838.1"/>
    <property type="molecule type" value="Genomic_DNA"/>
</dbReference>
<feature type="transmembrane region" description="Helical" evidence="5">
    <location>
        <begin position="378"/>
        <end position="401"/>
    </location>
</feature>
<evidence type="ECO:0000256" key="5">
    <source>
        <dbReference type="SAM" id="Phobius"/>
    </source>
</evidence>
<feature type="transmembrane region" description="Helical" evidence="5">
    <location>
        <begin position="98"/>
        <end position="119"/>
    </location>
</feature>
<protein>
    <recommendedName>
        <fullName evidence="8">PQ-loop repeat family protein / transmembrane family protein</fullName>
    </recommendedName>
</protein>
<keyword evidence="4 5" id="KW-0472">Membrane</keyword>
<proteinExistence type="predicted"/>
<gene>
    <name evidence="6" type="ORF">A4U43_UnF10800</name>
</gene>
<keyword evidence="3 5" id="KW-1133">Transmembrane helix</keyword>
<name>A0A1R3L5F2_ASPOF</name>
<dbReference type="GO" id="GO:0016020">
    <property type="term" value="C:membrane"/>
    <property type="evidence" value="ECO:0007669"/>
    <property type="project" value="UniProtKB-SubCell"/>
</dbReference>
<reference evidence="7" key="1">
    <citation type="journal article" date="2017" name="Nat. Commun.">
        <title>The asparagus genome sheds light on the origin and evolution of a young Y chromosome.</title>
        <authorList>
            <person name="Harkess A."/>
            <person name="Zhou J."/>
            <person name="Xu C."/>
            <person name="Bowers J.E."/>
            <person name="Van der Hulst R."/>
            <person name="Ayyampalayam S."/>
            <person name="Mercati F."/>
            <person name="Riccardi P."/>
            <person name="McKain M.R."/>
            <person name="Kakrana A."/>
            <person name="Tang H."/>
            <person name="Ray J."/>
            <person name="Groenendijk J."/>
            <person name="Arikit S."/>
            <person name="Mathioni S.M."/>
            <person name="Nakano M."/>
            <person name="Shan H."/>
            <person name="Telgmann-Rauber A."/>
            <person name="Kanno A."/>
            <person name="Yue Z."/>
            <person name="Chen H."/>
            <person name="Li W."/>
            <person name="Chen Y."/>
            <person name="Xu X."/>
            <person name="Zhang Y."/>
            <person name="Luo S."/>
            <person name="Chen H."/>
            <person name="Gao J."/>
            <person name="Mao Z."/>
            <person name="Pires J.C."/>
            <person name="Luo M."/>
            <person name="Kudrna D."/>
            <person name="Wing R.A."/>
            <person name="Meyers B.C."/>
            <person name="Yi K."/>
            <person name="Kong H."/>
            <person name="Lavrijsen P."/>
            <person name="Sunseri F."/>
            <person name="Falavigna A."/>
            <person name="Ye Y."/>
            <person name="Leebens-Mack J.H."/>
            <person name="Chen G."/>
        </authorList>
    </citation>
    <scope>NUCLEOTIDE SEQUENCE [LARGE SCALE GENOMIC DNA]</scope>
    <source>
        <strain evidence="7">cv. DH0086</strain>
    </source>
</reference>
<dbReference type="AlphaFoldDB" id="A0A1R3L5F2"/>
<sequence length="413" mass="45912">MLGTRETSHICSPSQHCSQWAWTYLKYCLCNAKDGFALTLGLVSVLSWGVAEVPQIITNYREKSAEGLSVLFLMTWIVGDLFNLTGCWLEPATLPTQFYMALLYTVTSPVLISQTVYYSHIYPQLKANKKSLLHKEDGSEKENLLYKIDEREDIATGDHGNGSNLVNEGFHVPSSPILVSSPATHHHGSAGRDLYYMSARSLSSSPVPMAGILLGNSRDSGRSSYILARDQRLSREPLLIPRHSAPHLSTKNMLCVVSSSFFLLCTYHFHLSANPSLRDSPHGMVIMVGRKLLQSKAVDSSVSHGGGGTEIASILGWAMAAIYMGGRLPQIWLNIRRGNFEGLNPMMFMFALMGNATYVGSILVNSMDWSTIRPNMPWLVDAAGCVLLDAFILIQFVYFHYWKNEDAEKRYVS</sequence>
<keyword evidence="7" id="KW-1185">Reference proteome</keyword>
<dbReference type="FunFam" id="1.20.1280.290:FF:000019">
    <property type="entry name" value="PQ-loop repeat family protein / transmembrane family protein"/>
    <property type="match status" value="1"/>
</dbReference>
<evidence type="ECO:0000313" key="7">
    <source>
        <dbReference type="Proteomes" id="UP000243459"/>
    </source>
</evidence>
<evidence type="ECO:0000256" key="3">
    <source>
        <dbReference type="ARBA" id="ARBA00022989"/>
    </source>
</evidence>
<dbReference type="OrthoDB" id="8048523at2759"/>
<dbReference type="Proteomes" id="UP000243459">
    <property type="component" value="Unassembled WGS sequence"/>
</dbReference>
<evidence type="ECO:0000256" key="1">
    <source>
        <dbReference type="ARBA" id="ARBA00004141"/>
    </source>
</evidence>
<dbReference type="InterPro" id="IPR051415">
    <property type="entry name" value="LAAT-1"/>
</dbReference>
<dbReference type="Gramene" id="ONK54838">
    <property type="protein sequence ID" value="ONK54838"/>
    <property type="gene ID" value="A4U43_UnF10800"/>
</dbReference>